<feature type="transmembrane region" description="Helical" evidence="1">
    <location>
        <begin position="226"/>
        <end position="250"/>
    </location>
</feature>
<feature type="transmembrane region" description="Helical" evidence="1">
    <location>
        <begin position="45"/>
        <end position="69"/>
    </location>
</feature>
<dbReference type="EMBL" id="JBEPME010000003">
    <property type="protein sequence ID" value="MET3657583.1"/>
    <property type="molecule type" value="Genomic_DNA"/>
</dbReference>
<comment type="caution">
    <text evidence="2">The sequence shown here is derived from an EMBL/GenBank/DDBJ whole genome shotgun (WGS) entry which is preliminary data.</text>
</comment>
<feature type="transmembrane region" description="Helical" evidence="1">
    <location>
        <begin position="99"/>
        <end position="121"/>
    </location>
</feature>
<evidence type="ECO:0000313" key="3">
    <source>
        <dbReference type="Proteomes" id="UP001549104"/>
    </source>
</evidence>
<accession>A0ABV2K919</accession>
<feature type="transmembrane region" description="Helical" evidence="1">
    <location>
        <begin position="133"/>
        <end position="157"/>
    </location>
</feature>
<name>A0ABV2K919_SPOPS</name>
<keyword evidence="1" id="KW-1133">Transmembrane helix</keyword>
<protein>
    <recommendedName>
        <fullName evidence="4">ABC transporter permease</fullName>
    </recommendedName>
</protein>
<evidence type="ECO:0000313" key="2">
    <source>
        <dbReference type="EMBL" id="MET3657583.1"/>
    </source>
</evidence>
<gene>
    <name evidence="2" type="ORF">ABIC55_002670</name>
</gene>
<evidence type="ECO:0008006" key="4">
    <source>
        <dbReference type="Google" id="ProtNLM"/>
    </source>
</evidence>
<sequence length="256" mass="29065">MKKWKGLLRKEWAQMKWRLVIFVLITSVIQYLGVNRIAYGLPEDFYASIQPMIALCFMLHLIMAVSLFFDSLGKEMGRLDIWLHSPASIRQLVYAKFSLIVLTVVCSLLLCGTIGAISNYARDGAVPLVDDLFLYLSVGVVILLNAIYVMAIVFFFWSIYQVFRSHIGLFSIIVIIALVNIWIIGWGYVWFTEILQLVMEMGPMHGPIKTVDILMFNNYIVPSGSILTIGSLTLYGLLTALYFVVGAMLFEKKVRL</sequence>
<feature type="transmembrane region" description="Helical" evidence="1">
    <location>
        <begin position="169"/>
        <end position="191"/>
    </location>
</feature>
<evidence type="ECO:0000256" key="1">
    <source>
        <dbReference type="SAM" id="Phobius"/>
    </source>
</evidence>
<keyword evidence="3" id="KW-1185">Reference proteome</keyword>
<dbReference type="RefSeq" id="WP_354313417.1">
    <property type="nucleotide sequence ID" value="NZ_JBEPME010000003.1"/>
</dbReference>
<keyword evidence="1" id="KW-0812">Transmembrane</keyword>
<proteinExistence type="predicted"/>
<organism evidence="2 3">
    <name type="scientific">Sporosarcina psychrophila</name>
    <name type="common">Bacillus psychrophilus</name>
    <dbReference type="NCBI Taxonomy" id="1476"/>
    <lineage>
        <taxon>Bacteria</taxon>
        <taxon>Bacillati</taxon>
        <taxon>Bacillota</taxon>
        <taxon>Bacilli</taxon>
        <taxon>Bacillales</taxon>
        <taxon>Caryophanaceae</taxon>
        <taxon>Sporosarcina</taxon>
    </lineage>
</organism>
<feature type="transmembrane region" description="Helical" evidence="1">
    <location>
        <begin position="20"/>
        <end position="39"/>
    </location>
</feature>
<keyword evidence="1" id="KW-0472">Membrane</keyword>
<reference evidence="2 3" key="1">
    <citation type="submission" date="2024-06" db="EMBL/GenBank/DDBJ databases">
        <title>Sorghum-associated microbial communities from plants grown in Nebraska, USA.</title>
        <authorList>
            <person name="Schachtman D."/>
        </authorList>
    </citation>
    <scope>NUCLEOTIDE SEQUENCE [LARGE SCALE GENOMIC DNA]</scope>
    <source>
        <strain evidence="2 3">1288</strain>
    </source>
</reference>
<dbReference type="Proteomes" id="UP001549104">
    <property type="component" value="Unassembled WGS sequence"/>
</dbReference>